<evidence type="ECO:0000313" key="1">
    <source>
        <dbReference type="EMBL" id="OAD79370.1"/>
    </source>
</evidence>
<dbReference type="InParanoid" id="A0A163ELS9"/>
<name>A0A163ELS9_PHYB8</name>
<proteinExistence type="predicted"/>
<accession>A0A163ELS9</accession>
<dbReference type="RefSeq" id="XP_018297410.1">
    <property type="nucleotide sequence ID" value="XM_018440318.1"/>
</dbReference>
<evidence type="ECO:0000313" key="2">
    <source>
        <dbReference type="Proteomes" id="UP000077315"/>
    </source>
</evidence>
<sequence>MTSKPRVEAVQSCVVLTIAEIIALSCAAQYHAESSRAAASRLRVEAAQDCVVLTQALSIDLSFTKQYIKLRLNQREKRSSWNNFFKVVQSTRPNRPYIKFLIKASIASFA</sequence>
<gene>
    <name evidence="1" type="ORF">PHYBLDRAFT_58420</name>
</gene>
<dbReference type="Proteomes" id="UP000077315">
    <property type="component" value="Unassembled WGS sequence"/>
</dbReference>
<dbReference type="AlphaFoldDB" id="A0A163ELS9"/>
<organism evidence="1 2">
    <name type="scientific">Phycomyces blakesleeanus (strain ATCC 8743b / DSM 1359 / FGSC 10004 / NBRC 33097 / NRRL 1555)</name>
    <dbReference type="NCBI Taxonomy" id="763407"/>
    <lineage>
        <taxon>Eukaryota</taxon>
        <taxon>Fungi</taxon>
        <taxon>Fungi incertae sedis</taxon>
        <taxon>Mucoromycota</taxon>
        <taxon>Mucoromycotina</taxon>
        <taxon>Mucoromycetes</taxon>
        <taxon>Mucorales</taxon>
        <taxon>Phycomycetaceae</taxon>
        <taxon>Phycomyces</taxon>
    </lineage>
</organism>
<dbReference type="GeneID" id="29001224"/>
<reference evidence="2" key="1">
    <citation type="submission" date="2015-06" db="EMBL/GenBank/DDBJ databases">
        <title>Expansion of signal transduction pathways in fungi by whole-genome duplication.</title>
        <authorList>
            <consortium name="DOE Joint Genome Institute"/>
            <person name="Corrochano L.M."/>
            <person name="Kuo A."/>
            <person name="Marcet-Houben M."/>
            <person name="Polaino S."/>
            <person name="Salamov A."/>
            <person name="Villalobos J.M."/>
            <person name="Alvarez M.I."/>
            <person name="Avalos J."/>
            <person name="Benito E.P."/>
            <person name="Benoit I."/>
            <person name="Burger G."/>
            <person name="Camino L.P."/>
            <person name="Canovas D."/>
            <person name="Cerda-Olmedo E."/>
            <person name="Cheng J.-F."/>
            <person name="Dominguez A."/>
            <person name="Elias M."/>
            <person name="Eslava A.P."/>
            <person name="Glaser F."/>
            <person name="Grimwood J."/>
            <person name="Gutierrez G."/>
            <person name="Heitman J."/>
            <person name="Henrissat B."/>
            <person name="Iturriaga E.A."/>
            <person name="Lang B.F."/>
            <person name="Lavin J.L."/>
            <person name="Lee S."/>
            <person name="Li W."/>
            <person name="Lindquist E."/>
            <person name="Lopez-Garcia S."/>
            <person name="Luque E.M."/>
            <person name="Marcos A.T."/>
            <person name="Martin J."/>
            <person name="McCluskey K."/>
            <person name="Medina H.R."/>
            <person name="Miralles-Duran A."/>
            <person name="Miyazaki A."/>
            <person name="Munoz-Torres E."/>
            <person name="Oguiza J.A."/>
            <person name="Ohm R."/>
            <person name="Olmedo M."/>
            <person name="Orejas M."/>
            <person name="Ortiz-Castellanos L."/>
            <person name="Pisabarro A.G."/>
            <person name="Rodriguez-Romero J."/>
            <person name="Ruiz-Herrera J."/>
            <person name="Ruiz-Vazquez R."/>
            <person name="Sanz C."/>
            <person name="Schackwitz W."/>
            <person name="Schmutz J."/>
            <person name="Shahriari M."/>
            <person name="Shelest E."/>
            <person name="Silva-Franco F."/>
            <person name="Soanes D."/>
            <person name="Syed K."/>
            <person name="Tagua V.G."/>
            <person name="Talbot N.J."/>
            <person name="Thon M."/>
            <person name="De vries R.P."/>
            <person name="Wiebenga A."/>
            <person name="Yadav J.S."/>
            <person name="Braun E.L."/>
            <person name="Baker S."/>
            <person name="Garre V."/>
            <person name="Horwitz B."/>
            <person name="Torres-Martinez S."/>
            <person name="Idnurm A."/>
            <person name="Herrera-Estrella A."/>
            <person name="Gabaldon T."/>
            <person name="Grigoriev I.V."/>
        </authorList>
    </citation>
    <scope>NUCLEOTIDE SEQUENCE [LARGE SCALE GENOMIC DNA]</scope>
    <source>
        <strain evidence="2">NRRL 1555(-)</strain>
    </source>
</reference>
<dbReference type="EMBL" id="KV440972">
    <property type="protein sequence ID" value="OAD79370.1"/>
    <property type="molecule type" value="Genomic_DNA"/>
</dbReference>
<protein>
    <submittedName>
        <fullName evidence="1">Uncharacterized protein</fullName>
    </submittedName>
</protein>
<keyword evidence="2" id="KW-1185">Reference proteome</keyword>
<dbReference type="VEuPathDB" id="FungiDB:PHYBLDRAFT_58420"/>